<keyword evidence="3" id="KW-0812">Transmembrane</keyword>
<evidence type="ECO:0000313" key="5">
    <source>
        <dbReference type="Proteomes" id="UP001190466"/>
    </source>
</evidence>
<keyword evidence="2 3" id="KW-0472">Membrane</keyword>
<organism evidence="4 5">
    <name type="scientific">[Mycobacterium] wendilense</name>
    <dbReference type="NCBI Taxonomy" id="3064284"/>
    <lineage>
        <taxon>Bacteria</taxon>
        <taxon>Bacillati</taxon>
        <taxon>Actinomycetota</taxon>
        <taxon>Actinomycetes</taxon>
        <taxon>Mycobacteriales</taxon>
        <taxon>Mycobacteriaceae</taxon>
        <taxon>Mycolicibacter</taxon>
    </lineage>
</organism>
<accession>A0ABN9P3W8</accession>
<feature type="transmembrane region" description="Helical" evidence="3">
    <location>
        <begin position="25"/>
        <end position="50"/>
    </location>
</feature>
<dbReference type="PANTHER" id="PTHR37042">
    <property type="entry name" value="OUTER MEMBRANE PROTEIN RV1973"/>
    <property type="match status" value="1"/>
</dbReference>
<name>A0ABN9P3W8_9MYCO</name>
<keyword evidence="5" id="KW-1185">Reference proteome</keyword>
<dbReference type="RefSeq" id="WP_316512473.1">
    <property type="nucleotide sequence ID" value="NZ_OY726395.1"/>
</dbReference>
<evidence type="ECO:0000256" key="2">
    <source>
        <dbReference type="ARBA" id="ARBA00023136"/>
    </source>
</evidence>
<sequence length="181" mass="19350">MSPRRNTAGSKAFTDLPAPPPRTRALTVALTVATVLIVAAAAVSAVVLFTHQRQHREAMRTAESLGFVRSFMTDFTSPDPFNANAYADGLLAQGTGAFAEDFKSRINEIAVSVARFEPTAGEVLEAGVERWNDDGSATVVVVTRTVTTMPDGGRVEDGSRWVVTAIQEGGQWKISDLAQVI</sequence>
<dbReference type="Proteomes" id="UP001190466">
    <property type="component" value="Chromosome"/>
</dbReference>
<gene>
    <name evidence="4" type="ORF">MU0050_004314</name>
</gene>
<evidence type="ECO:0000313" key="4">
    <source>
        <dbReference type="EMBL" id="CAJ1586506.1"/>
    </source>
</evidence>
<reference evidence="4 5" key="1">
    <citation type="submission" date="2023-08" db="EMBL/GenBank/DDBJ databases">
        <authorList>
            <person name="Folkvardsen B D."/>
            <person name="Norman A."/>
        </authorList>
    </citation>
    <scope>NUCLEOTIDE SEQUENCE [LARGE SCALE GENOMIC DNA]</scope>
    <source>
        <strain evidence="4 5">Mu0050</strain>
    </source>
</reference>
<dbReference type="EMBL" id="OY726395">
    <property type="protein sequence ID" value="CAJ1586506.1"/>
    <property type="molecule type" value="Genomic_DNA"/>
</dbReference>
<keyword evidence="3" id="KW-1133">Transmembrane helix</keyword>
<comment type="subcellular location">
    <subcellularLocation>
        <location evidence="1">Membrane</location>
    </subcellularLocation>
</comment>
<dbReference type="PANTHER" id="PTHR37042:SF4">
    <property type="entry name" value="OUTER MEMBRANE PROTEIN RV1973"/>
    <property type="match status" value="1"/>
</dbReference>
<evidence type="ECO:0000256" key="1">
    <source>
        <dbReference type="ARBA" id="ARBA00004370"/>
    </source>
</evidence>
<evidence type="ECO:0000256" key="3">
    <source>
        <dbReference type="SAM" id="Phobius"/>
    </source>
</evidence>
<protein>
    <submittedName>
        <fullName evidence="4">Mammalian cell entry protein</fullName>
    </submittedName>
</protein>
<proteinExistence type="predicted"/>